<organism evidence="1 2">
    <name type="scientific">Holotrichia oblita</name>
    <name type="common">Chafer beetle</name>
    <dbReference type="NCBI Taxonomy" id="644536"/>
    <lineage>
        <taxon>Eukaryota</taxon>
        <taxon>Metazoa</taxon>
        <taxon>Ecdysozoa</taxon>
        <taxon>Arthropoda</taxon>
        <taxon>Hexapoda</taxon>
        <taxon>Insecta</taxon>
        <taxon>Pterygota</taxon>
        <taxon>Neoptera</taxon>
        <taxon>Endopterygota</taxon>
        <taxon>Coleoptera</taxon>
        <taxon>Polyphaga</taxon>
        <taxon>Scarabaeiformia</taxon>
        <taxon>Scarabaeidae</taxon>
        <taxon>Melolonthinae</taxon>
        <taxon>Holotrichia</taxon>
    </lineage>
</organism>
<name>A0ACB9TCF7_HOLOL</name>
<protein>
    <submittedName>
        <fullName evidence="1">Dynamin</fullName>
    </submittedName>
</protein>
<evidence type="ECO:0000313" key="2">
    <source>
        <dbReference type="Proteomes" id="UP001056778"/>
    </source>
</evidence>
<dbReference type="Proteomes" id="UP001056778">
    <property type="component" value="Chromosome 3"/>
</dbReference>
<keyword evidence="2" id="KW-1185">Reference proteome</keyword>
<proteinExistence type="predicted"/>
<sequence length="599" mass="69427">MKSNIVNQQNILEDTLLFQLELADGTSQLIQVPKLEIHNLGLHIQTEPKTVQIEQVPLVTSEVAKQETLNSNVEIGDKIHEDKVSHFVYKIIKPEDLNLKPNVKTHLTRGRPRKRVKQKRKVVVMDENNSDEIDEPKKVVKQARTRSGRITKPPKHIEKHFKKIDISDDGKPETDLKTCEFEPLRTNDTPSEEPLQYLEQHSRKRNPCRFKCPICNKAYFRKIKMIHHFQKHPDHKSDAIHKLINHTTWNFLILTSQKHKLGSKGVKFCEELEVLVRNARYLAHFLFKPVETDDQGYFINENLSSLFGIASGKYKIDDSELNRDVMLYEYLENNENCNSNEDIERNEANDVSKDVETSLPTEQFNTFDYIMNDERNNIVNYDLNATKKDFNEKNNLNLTDINLSLQTQQNHTDIEFTIPNSSHEIIIDKEQLKNNHPLPFIATQNSNTTLTNGNCLALVKFENIPPKNNFIFNNHGFNNINNDLQLDNLTTYNELQIKDKTVFGLETPDKSHTESSEKQNSHITLQNELRDVDELMLVNVDTGQVSSILDTSSNSDDIMNVDQFVNERFKKLTEPDIDIQNNILNLELPPLEMFHFHTS</sequence>
<evidence type="ECO:0000313" key="1">
    <source>
        <dbReference type="EMBL" id="KAI4464473.1"/>
    </source>
</evidence>
<gene>
    <name evidence="1" type="ORF">MML48_3g00001648</name>
</gene>
<comment type="caution">
    <text evidence="1">The sequence shown here is derived from an EMBL/GenBank/DDBJ whole genome shotgun (WGS) entry which is preliminary data.</text>
</comment>
<dbReference type="EMBL" id="CM043017">
    <property type="protein sequence ID" value="KAI4464473.1"/>
    <property type="molecule type" value="Genomic_DNA"/>
</dbReference>
<accession>A0ACB9TCF7</accession>
<reference evidence="1" key="1">
    <citation type="submission" date="2022-04" db="EMBL/GenBank/DDBJ databases">
        <title>Chromosome-scale genome assembly of Holotrichia oblita Faldermann.</title>
        <authorList>
            <person name="Rongchong L."/>
        </authorList>
    </citation>
    <scope>NUCLEOTIDE SEQUENCE</scope>
    <source>
        <strain evidence="1">81SQS9</strain>
    </source>
</reference>